<protein>
    <submittedName>
        <fullName evidence="3">Similar to Meiotically up-regulated gene 56 protein acc. no. O13992</fullName>
    </submittedName>
</protein>
<dbReference type="Pfam" id="PF23207">
    <property type="entry name" value="PH_SPO71"/>
    <property type="match status" value="1"/>
</dbReference>
<dbReference type="eggNOG" id="ENOG502QRAT">
    <property type="taxonomic scope" value="Eukaryota"/>
</dbReference>
<keyword evidence="4" id="KW-1185">Reference proteome</keyword>
<sequence length="1067" mass="118973">MATHPEAREGHHHDHSHHESREASVDDLLDNTTYTSHRLHHATPVHLHLTTRRVFVGPLPVGWRESLPSGNTSNSTGLKQHFHYTKRASTFTAQPGTIPGRRVTGLGNGEGSSSSSGTPPVNIPTIGFSSGSAPTIRSRPKPPASPSPPDSRDSGGSGGGDDDATPRQGNRMGLLKPQGYRPATQSSGGSEELIPTQPTRPGLLRPRTQETDVSVASARSRPNTNGSHGVMGESFATANEDWEAEFRRRRMEGQESIVSGAKDSLASLLRRDRDARREAEILAEGGGPSGQERRGSLWGWKKQRTIEDPLEPGHPGRVEGGLVRFNTDDGGVRNRDDKVKKKMEGLSRARSLRRGLQHRRSSGSQNSGEIIKMESMIVRIETARAQLPDDYDENASLKVDTRTADKWREYVVVCREREDPEAPLMLRLYKNRRIPAVDKKSFSGRSREIPLNAKTTKVNLYSSLDKTLVIWLPHHHGTIIYIMRPRCSSSSVEWYTFLCTALGEKQAKTLEIKVPDLSLTISLSNPFDRRDKTEEDEDGCITVIQPQFVAESLLKRSVGLLEDVSEWSSVLNHWKESQRMGLAWRRYDRLEWIHGVNERLMDGSMAMVKTHELELRPKTHYPTETTIKGKGKMIEPPPVEGYLVRLTSRGGREERMGRNFQKRLYFSTFDQFLCFCKPSVATPPQPPKKYTTPSTTPSEPGTPQPPTETPLIYSVTPYSLTSSGTISWLSPPTNPQLAAQRDDAAYAEAQRNISVLSAADGYIDLTTCILCRPCDATSSPIPPEALAPRERDTNDTFDPTWPDGDPVSLYSFELLLNNGLSVKLQAYNLASRNEWIRRLSDLIVYWSSRHNNDLITIRVTRDENCKSLGIDEETESLLGQLGKKWEVSSSLTLASAEIYNVCPLSSCRTITMSGLLYRKPRRNATFKRYEVILCNGCLIIFHHTARAATGKEKRTTYHEKHLVIKLRDAYVYSGVVTEEEMTGVPGRKMTPRIWGDGFTSQDAGGVTTFVVWAAVGKGGPGKKGKATVFKARSRVERDAWVSNIAMEIERLNVGREEDVKIVEGKKK</sequence>
<feature type="region of interest" description="Disordered" evidence="1">
    <location>
        <begin position="781"/>
        <end position="800"/>
    </location>
</feature>
<dbReference type="SMART" id="SM01316">
    <property type="entry name" value="Spo7_2_N"/>
    <property type="match status" value="1"/>
</dbReference>
<dbReference type="EMBL" id="HF936511">
    <property type="protein sequence ID" value="CCX34286.1"/>
    <property type="molecule type" value="Genomic_DNA"/>
</dbReference>
<organism evidence="3 4">
    <name type="scientific">Pyronema omphalodes (strain CBS 100304)</name>
    <name type="common">Pyronema confluens</name>
    <dbReference type="NCBI Taxonomy" id="1076935"/>
    <lineage>
        <taxon>Eukaryota</taxon>
        <taxon>Fungi</taxon>
        <taxon>Dikarya</taxon>
        <taxon>Ascomycota</taxon>
        <taxon>Pezizomycotina</taxon>
        <taxon>Pezizomycetes</taxon>
        <taxon>Pezizales</taxon>
        <taxon>Pyronemataceae</taxon>
        <taxon>Pyronema</taxon>
    </lineage>
</organism>
<dbReference type="Proteomes" id="UP000018144">
    <property type="component" value="Unassembled WGS sequence"/>
</dbReference>
<dbReference type="SUPFAM" id="SSF50729">
    <property type="entry name" value="PH domain-like"/>
    <property type="match status" value="2"/>
</dbReference>
<dbReference type="InterPro" id="IPR039486">
    <property type="entry name" value="Mug56/Spo71_PH"/>
</dbReference>
<dbReference type="PANTHER" id="PTHR28076">
    <property type="entry name" value="SPORULATION-SPECIFIC PROTEIN 71"/>
    <property type="match status" value="1"/>
</dbReference>
<gene>
    <name evidence="3" type="ORF">PCON_03479</name>
</gene>
<feature type="region of interest" description="Disordered" evidence="1">
    <location>
        <begin position="683"/>
        <end position="712"/>
    </location>
</feature>
<dbReference type="PROSITE" id="PS50003">
    <property type="entry name" value="PH_DOMAIN"/>
    <property type="match status" value="1"/>
</dbReference>
<evidence type="ECO:0000313" key="4">
    <source>
        <dbReference type="Proteomes" id="UP000018144"/>
    </source>
</evidence>
<dbReference type="PANTHER" id="PTHR28076:SF1">
    <property type="entry name" value="PROSPORE MEMBRANE ADAPTER PROTEIN SPO71"/>
    <property type="match status" value="1"/>
</dbReference>
<dbReference type="Gene3D" id="2.30.29.30">
    <property type="entry name" value="Pleckstrin-homology domain (PH domain)/Phosphotyrosine-binding domain (PTB)"/>
    <property type="match status" value="1"/>
</dbReference>
<dbReference type="InterPro" id="IPR040345">
    <property type="entry name" value="Mug56/Spo71"/>
</dbReference>
<dbReference type="OMA" id="DRWVMSI"/>
<dbReference type="GO" id="GO:1902657">
    <property type="term" value="P:protein localization to prospore membrane"/>
    <property type="evidence" value="ECO:0007669"/>
    <property type="project" value="InterPro"/>
</dbReference>
<dbReference type="OrthoDB" id="5579281at2759"/>
<evidence type="ECO:0000313" key="3">
    <source>
        <dbReference type="EMBL" id="CCX34286.1"/>
    </source>
</evidence>
<dbReference type="Pfam" id="PF15407">
    <property type="entry name" value="Spo7_2_N"/>
    <property type="match status" value="1"/>
</dbReference>
<dbReference type="InterPro" id="IPR001849">
    <property type="entry name" value="PH_domain"/>
</dbReference>
<name>U4LQ67_PYROM</name>
<dbReference type="InterPro" id="IPR011993">
    <property type="entry name" value="PH-like_dom_sf"/>
</dbReference>
<proteinExistence type="predicted"/>
<evidence type="ECO:0000256" key="1">
    <source>
        <dbReference type="SAM" id="MobiDB-lite"/>
    </source>
</evidence>
<feature type="region of interest" description="Disordered" evidence="1">
    <location>
        <begin position="306"/>
        <end position="366"/>
    </location>
</feature>
<feature type="compositionally biased region" description="Basic residues" evidence="1">
    <location>
        <begin position="350"/>
        <end position="361"/>
    </location>
</feature>
<dbReference type="InterPro" id="IPR057379">
    <property type="entry name" value="PH_SPO71"/>
</dbReference>
<dbReference type="STRING" id="1076935.U4LQ67"/>
<dbReference type="GO" id="GO:0005628">
    <property type="term" value="C:prospore membrane"/>
    <property type="evidence" value="ECO:0007669"/>
    <property type="project" value="TreeGrafter"/>
</dbReference>
<feature type="region of interest" description="Disordered" evidence="1">
    <location>
        <begin position="88"/>
        <end position="232"/>
    </location>
</feature>
<reference evidence="3 4" key="1">
    <citation type="journal article" date="2013" name="PLoS Genet.">
        <title>The genome and development-dependent transcriptomes of Pyronema confluens: a window into fungal evolution.</title>
        <authorList>
            <person name="Traeger S."/>
            <person name="Altegoer F."/>
            <person name="Freitag M."/>
            <person name="Gabaldon T."/>
            <person name="Kempken F."/>
            <person name="Kumar A."/>
            <person name="Marcet-Houben M."/>
            <person name="Poggeler S."/>
            <person name="Stajich J.E."/>
            <person name="Nowrousian M."/>
        </authorList>
    </citation>
    <scope>NUCLEOTIDE SEQUENCE [LARGE SCALE GENOMIC DNA]</scope>
    <source>
        <strain evidence="4">CBS 100304</strain>
        <tissue evidence="3">Vegetative mycelium</tissue>
    </source>
</reference>
<dbReference type="Pfam" id="PF15404">
    <property type="entry name" value="PH_4"/>
    <property type="match status" value="2"/>
</dbReference>
<dbReference type="InterPro" id="IPR029217">
    <property type="entry name" value="Spo7_2_N"/>
</dbReference>
<feature type="compositionally biased region" description="Basic and acidic residues" evidence="1">
    <location>
        <begin position="326"/>
        <end position="347"/>
    </location>
</feature>
<evidence type="ECO:0000259" key="2">
    <source>
        <dbReference type="PROSITE" id="PS50003"/>
    </source>
</evidence>
<dbReference type="AlphaFoldDB" id="U4LQ67"/>
<accession>U4LQ67</accession>
<dbReference type="SMART" id="SM00233">
    <property type="entry name" value="PH"/>
    <property type="match status" value="2"/>
</dbReference>
<feature type="region of interest" description="Disordered" evidence="1">
    <location>
        <begin position="1"/>
        <end position="24"/>
    </location>
</feature>
<feature type="compositionally biased region" description="Low complexity" evidence="1">
    <location>
        <begin position="688"/>
        <end position="699"/>
    </location>
</feature>
<feature type="domain" description="PH" evidence="2">
    <location>
        <begin position="909"/>
        <end position="1049"/>
    </location>
</feature>